<dbReference type="InterPro" id="IPR025110">
    <property type="entry name" value="AMP-bd_C"/>
</dbReference>
<dbReference type="SUPFAM" id="SSF47336">
    <property type="entry name" value="ACP-like"/>
    <property type="match status" value="1"/>
</dbReference>
<evidence type="ECO:0000259" key="7">
    <source>
        <dbReference type="PROSITE" id="PS50075"/>
    </source>
</evidence>
<keyword evidence="3" id="KW-0597">Phosphoprotein</keyword>
<dbReference type="InterPro" id="IPR020845">
    <property type="entry name" value="AMP-binding_CS"/>
</dbReference>
<dbReference type="Pfam" id="PF07993">
    <property type="entry name" value="NAD_binding_4"/>
    <property type="match status" value="1"/>
</dbReference>
<protein>
    <submittedName>
        <fullName evidence="8">AMP-forming long-chain acyl-CoA synthetase</fullName>
        <ecNumber evidence="8">6.2.1.3</ecNumber>
    </submittedName>
</protein>
<dbReference type="PANTHER" id="PTHR43201">
    <property type="entry name" value="ACYL-COA SYNTHETASE"/>
    <property type="match status" value="1"/>
</dbReference>
<evidence type="ECO:0000256" key="1">
    <source>
        <dbReference type="ARBA" id="ARBA00006432"/>
    </source>
</evidence>
<dbReference type="CDD" id="cd07989">
    <property type="entry name" value="LPLAT_AGPAT-like"/>
    <property type="match status" value="1"/>
</dbReference>
<name>A0A0B6WU16_9BACT</name>
<keyword evidence="6" id="KW-0812">Transmembrane</keyword>
<dbReference type="SMART" id="SM00563">
    <property type="entry name" value="PlsC"/>
    <property type="match status" value="1"/>
</dbReference>
<keyword evidence="4 8" id="KW-0436">Ligase</keyword>
<sequence length="1475" mass="166712">MKLSPTEIYNGRRIFFIGGTGFLGKVTLSMLLYRFPNIGRVYVTVRARSQAESEARFWNHILPSPPFDPLRERLGGALEGFINDKVRIVGGDIGEPNLGFTEEEAQAIADDIDIIINSAGNVTFNPTLESALRTNVVGTQNVISFAKRMRRPALLHVSTCFVAGNRSGPVWESDPVVGYFPRREEMPDVEFSPEQEIRDCERLAERVREEAKDAMMQARFRELARERLIEEGRDPDDPEALSLAIARERKVWTRNRLTELGIERARFWGWPNIYTYTKSLGEQLVAAETGIVRTIVRPSIVESSVEYPFPGWNEGFTTTAPLIFISLKGQTQIPVKEDLVLDITPVDFVASVMLAAAAEACITEPRLVYQAATGDSNPNELRRIVGLLGLYKRKHFKEKETGFKLINEIAGRMEAVPVSPARFDRTSTPMINEAAKRVSSFLDWARPRWGGGRLTDIIDRAKERVDHIERVTRETREAFELFRPFMVENAYIFRADNVRSLFARIRKDEQKLLPWYPERLDWYDYWMNIHFPGLKKWVFPKLEEDMRAQPKRVYTYRDLIELFETTTKRHATRVAMRIERDGREEQYTYADLHELATRAAGFLAAHGIQPGDRVLLVSQNAPEWGMSYFGVLKAGATCVPVDPQSSTDEIVNFARAAEAAGIIISEKVDEEHPELRTRLREAGLERAQVWTFDEVFALPDERTEAERTSLLPARVPANTIASLIFTSGTTGRPKGVMLSHRNFTHMVSMLTSIIDMSTRDGVLSVLPLHHTFEFSAGFLAPLSRGAQITYLPEMTGEALARAIKNGHVTGMVGVPALWEMLHRRIKNRLREGGEWVERASDLLIKLNGWLRNRAPINLGHLIFYPIHEGMGGRIRYLISGGAALNERVARDLHGLGFTILEGYGLTEAAPVLTVVRPQNRLLAGSVGRPLPGVEVRIADPDASGVGEIIARGPNVMVGYFGDEEATRRTIVDRWLHTGDLGRMDADGNLYIVGRSKDVIVDTNGKNVYPDEIEELYGNSPYIKELSVVGLPDGHAEKVACVVVPNYEYDISLSREEVRQKIDDHFREVSAALPFFKRVKVLHFWDGELPRTATRKVKRREVVQLLQTLEEGTRALASARNGREAEADWLIEIVAQVANRSRANITLDTRLSDLGFDSLMYVELASAIEQAGAHLRSPDTLTEVRDLRELLSRVTPPDQVKRHGRRDEDERARDDEEEIRVPAIVRAIGNKGLDLVQRAFYEVVLNTRYEGRANIPVHTNFLVAANHTSHLDMGLVKMALGDAGRDLVALAAADYFFDNKYKRAYMENFTNLVPMERTGNLRKSLRYARAYLEQGYNALIFPEGTRSLTGQMNEFKPVIGYLALTCRVGILPVYIWGTYEAFPKGATMLRSRDVGARIGRFLPIEELEELTQGMPRAEAYRLIAALVRHEIENLRDGTRHAFDPTALRQKWRTERRTTRATEREAETLERLAASGD</sequence>
<evidence type="ECO:0000313" key="9">
    <source>
        <dbReference type="Proteomes" id="UP000031518"/>
    </source>
</evidence>
<dbReference type="SUPFAM" id="SSF56801">
    <property type="entry name" value="Acetyl-CoA synthetase-like"/>
    <property type="match status" value="1"/>
</dbReference>
<evidence type="ECO:0000256" key="3">
    <source>
        <dbReference type="ARBA" id="ARBA00022553"/>
    </source>
</evidence>
<dbReference type="GO" id="GO:0031177">
    <property type="term" value="F:phosphopantetheine binding"/>
    <property type="evidence" value="ECO:0007669"/>
    <property type="project" value="InterPro"/>
</dbReference>
<dbReference type="EMBL" id="CBXV010000003">
    <property type="protein sequence ID" value="CDM64723.1"/>
    <property type="molecule type" value="Genomic_DNA"/>
</dbReference>
<dbReference type="Pfam" id="PF00550">
    <property type="entry name" value="PP-binding"/>
    <property type="match status" value="1"/>
</dbReference>
<dbReference type="PROSITE" id="PS00455">
    <property type="entry name" value="AMP_BINDING"/>
    <property type="match status" value="1"/>
</dbReference>
<proteinExistence type="inferred from homology"/>
<dbReference type="Pfam" id="PF00501">
    <property type="entry name" value="AMP-binding"/>
    <property type="match status" value="1"/>
</dbReference>
<dbReference type="GO" id="GO:0016746">
    <property type="term" value="F:acyltransferase activity"/>
    <property type="evidence" value="ECO:0007669"/>
    <property type="project" value="InterPro"/>
</dbReference>
<dbReference type="SMART" id="SM00823">
    <property type="entry name" value="PKS_PP"/>
    <property type="match status" value="1"/>
</dbReference>
<keyword evidence="6" id="KW-1133">Transmembrane helix</keyword>
<dbReference type="GO" id="GO:0004467">
    <property type="term" value="F:long-chain fatty acid-CoA ligase activity"/>
    <property type="evidence" value="ECO:0007669"/>
    <property type="project" value="UniProtKB-EC"/>
</dbReference>
<feature type="region of interest" description="Disordered" evidence="5">
    <location>
        <begin position="1194"/>
        <end position="1215"/>
    </location>
</feature>
<dbReference type="InterPro" id="IPR036736">
    <property type="entry name" value="ACP-like_sf"/>
</dbReference>
<dbReference type="GO" id="GO:0031956">
    <property type="term" value="F:medium-chain fatty acid-CoA ligase activity"/>
    <property type="evidence" value="ECO:0007669"/>
    <property type="project" value="TreeGrafter"/>
</dbReference>
<feature type="domain" description="Carrier" evidence="7">
    <location>
        <begin position="1120"/>
        <end position="1197"/>
    </location>
</feature>
<reference evidence="8 9" key="2">
    <citation type="submission" date="2015-01" db="EMBL/GenBank/DDBJ databases">
        <title>Complete genome sequence of Pyrinomonas methylaliphatogenes type strain K22T.</title>
        <authorList>
            <person name="Lee K.C.Y."/>
            <person name="Power J.F."/>
            <person name="Dunfield P.F."/>
            <person name="Morgan X.C."/>
            <person name="Huttenhower C."/>
            <person name="Stott M.B."/>
        </authorList>
    </citation>
    <scope>NUCLEOTIDE SEQUENCE [LARGE SCALE GENOMIC DNA]</scope>
    <source>
        <strain evidence="8 9">K22</strain>
    </source>
</reference>
<feature type="region of interest" description="Disordered" evidence="5">
    <location>
        <begin position="1451"/>
        <end position="1475"/>
    </location>
</feature>
<dbReference type="InterPro" id="IPR013120">
    <property type="entry name" value="FAR_NAD-bd"/>
</dbReference>
<evidence type="ECO:0000256" key="2">
    <source>
        <dbReference type="ARBA" id="ARBA00022450"/>
    </source>
</evidence>
<dbReference type="EC" id="6.2.1.3" evidence="8"/>
<dbReference type="STRING" id="454194.PYK22_00718"/>
<dbReference type="RefSeq" id="WP_041974592.1">
    <property type="nucleotide sequence ID" value="NZ_CBXV010000003.1"/>
</dbReference>
<keyword evidence="6" id="KW-0472">Membrane</keyword>
<dbReference type="Proteomes" id="UP000031518">
    <property type="component" value="Unassembled WGS sequence"/>
</dbReference>
<dbReference type="InterPro" id="IPR036291">
    <property type="entry name" value="NAD(P)-bd_dom_sf"/>
</dbReference>
<accession>A0A0B6WU16</accession>
<dbReference type="Pfam" id="PF03015">
    <property type="entry name" value="Sterile"/>
    <property type="match status" value="1"/>
</dbReference>
<dbReference type="Gene3D" id="3.30.300.30">
    <property type="match status" value="1"/>
</dbReference>
<dbReference type="InterPro" id="IPR009081">
    <property type="entry name" value="PP-bd_ACP"/>
</dbReference>
<dbReference type="PANTHER" id="PTHR43201:SF5">
    <property type="entry name" value="MEDIUM-CHAIN ACYL-COA LIGASE ACSF2, MITOCHONDRIAL"/>
    <property type="match status" value="1"/>
</dbReference>
<comment type="similarity">
    <text evidence="1">Belongs to the ATP-dependent AMP-binding enzyme family.</text>
</comment>
<keyword evidence="2" id="KW-0596">Phosphopantetheine</keyword>
<evidence type="ECO:0000256" key="5">
    <source>
        <dbReference type="SAM" id="MobiDB-lite"/>
    </source>
</evidence>
<dbReference type="Pfam" id="PF01553">
    <property type="entry name" value="Acyltransferase"/>
    <property type="match status" value="1"/>
</dbReference>
<feature type="compositionally biased region" description="Basic and acidic residues" evidence="5">
    <location>
        <begin position="1198"/>
        <end position="1213"/>
    </location>
</feature>
<organism evidence="8 9">
    <name type="scientific">Pyrinomonas methylaliphatogenes</name>
    <dbReference type="NCBI Taxonomy" id="454194"/>
    <lineage>
        <taxon>Bacteria</taxon>
        <taxon>Pseudomonadati</taxon>
        <taxon>Acidobacteriota</taxon>
        <taxon>Blastocatellia</taxon>
        <taxon>Blastocatellales</taxon>
        <taxon>Pyrinomonadaceae</taxon>
        <taxon>Pyrinomonas</taxon>
    </lineage>
</organism>
<dbReference type="Gene3D" id="3.40.50.720">
    <property type="entry name" value="NAD(P)-binding Rossmann-like Domain"/>
    <property type="match status" value="1"/>
</dbReference>
<dbReference type="Pfam" id="PF13193">
    <property type="entry name" value="AMP-binding_C"/>
    <property type="match status" value="1"/>
</dbReference>
<dbReference type="Gene3D" id="3.40.50.12780">
    <property type="entry name" value="N-terminal domain of ligase-like"/>
    <property type="match status" value="1"/>
</dbReference>
<dbReference type="InterPro" id="IPR045851">
    <property type="entry name" value="AMP-bd_C_sf"/>
</dbReference>
<dbReference type="InterPro" id="IPR000873">
    <property type="entry name" value="AMP-dep_synth/lig_dom"/>
</dbReference>
<gene>
    <name evidence="8" type="ORF">PYK22_00718</name>
</gene>
<dbReference type="OrthoDB" id="9778383at2"/>
<dbReference type="InterPro" id="IPR042099">
    <property type="entry name" value="ANL_N_sf"/>
</dbReference>
<feature type="compositionally biased region" description="Basic and acidic residues" evidence="5">
    <location>
        <begin position="1451"/>
        <end position="1468"/>
    </location>
</feature>
<evidence type="ECO:0000256" key="6">
    <source>
        <dbReference type="SAM" id="Phobius"/>
    </source>
</evidence>
<dbReference type="InterPro" id="IPR020806">
    <property type="entry name" value="PKS_PP-bd"/>
</dbReference>
<dbReference type="SUPFAM" id="SSF51735">
    <property type="entry name" value="NAD(P)-binding Rossmann-fold domains"/>
    <property type="match status" value="1"/>
</dbReference>
<keyword evidence="9" id="KW-1185">Reference proteome</keyword>
<dbReference type="PROSITE" id="PS50075">
    <property type="entry name" value="CARRIER"/>
    <property type="match status" value="1"/>
</dbReference>
<feature type="transmembrane region" description="Helical" evidence="6">
    <location>
        <begin position="12"/>
        <end position="33"/>
    </location>
</feature>
<dbReference type="Gene3D" id="1.10.1200.10">
    <property type="entry name" value="ACP-like"/>
    <property type="match status" value="1"/>
</dbReference>
<evidence type="ECO:0000313" key="8">
    <source>
        <dbReference type="EMBL" id="CDM64723.1"/>
    </source>
</evidence>
<evidence type="ECO:0000256" key="4">
    <source>
        <dbReference type="ARBA" id="ARBA00022598"/>
    </source>
</evidence>
<reference evidence="8 9" key="1">
    <citation type="submission" date="2013-12" db="EMBL/GenBank/DDBJ databases">
        <authorList>
            <person name="Stott M."/>
        </authorList>
    </citation>
    <scope>NUCLEOTIDE SEQUENCE [LARGE SCALE GENOMIC DNA]</scope>
    <source>
        <strain evidence="8 9">K22</strain>
    </source>
</reference>
<dbReference type="InterPro" id="IPR002123">
    <property type="entry name" value="Plipid/glycerol_acylTrfase"/>
</dbReference>
<dbReference type="InterPro" id="IPR033640">
    <property type="entry name" value="FAR_C"/>
</dbReference>
<dbReference type="SUPFAM" id="SSF69593">
    <property type="entry name" value="Glycerol-3-phosphate (1)-acyltransferase"/>
    <property type="match status" value="1"/>
</dbReference>
<dbReference type="CDD" id="cd09071">
    <property type="entry name" value="FAR_C"/>
    <property type="match status" value="1"/>
</dbReference>